<organism evidence="1 2">
    <name type="scientific">Desulfonatronospira thiodismutans ASO3-1</name>
    <dbReference type="NCBI Taxonomy" id="555779"/>
    <lineage>
        <taxon>Bacteria</taxon>
        <taxon>Pseudomonadati</taxon>
        <taxon>Thermodesulfobacteriota</taxon>
        <taxon>Desulfovibrionia</taxon>
        <taxon>Desulfovibrionales</taxon>
        <taxon>Desulfonatronovibrionaceae</taxon>
        <taxon>Desulfonatronospira</taxon>
    </lineage>
</organism>
<evidence type="ECO:0000313" key="1">
    <source>
        <dbReference type="EMBL" id="EFI36172.1"/>
    </source>
</evidence>
<evidence type="ECO:0000313" key="2">
    <source>
        <dbReference type="Proteomes" id="UP000005496"/>
    </source>
</evidence>
<dbReference type="AlphaFoldDB" id="D6SJW9"/>
<keyword evidence="2" id="KW-1185">Reference proteome</keyword>
<sequence>MALLITTQPYAQQEIIKGITRVICEHSPNSRRRFQEKLHNLAALPSTDVVVTGYNESFSHPEFTLAWYRQNGNPDLHPLERQEGPFMIGVMVFHDFEDCWCTHT</sequence>
<reference evidence="1" key="1">
    <citation type="submission" date="2010-05" db="EMBL/GenBank/DDBJ databases">
        <title>The draft genome of Desulfonatronospira thiodismutans ASO3-1.</title>
        <authorList>
            <consortium name="US DOE Joint Genome Institute (JGI-PGF)"/>
            <person name="Lucas S."/>
            <person name="Copeland A."/>
            <person name="Lapidus A."/>
            <person name="Cheng J.-F."/>
            <person name="Bruce D."/>
            <person name="Goodwin L."/>
            <person name="Pitluck S."/>
            <person name="Chertkov O."/>
            <person name="Brettin T."/>
            <person name="Detter J.C."/>
            <person name="Han C."/>
            <person name="Land M.L."/>
            <person name="Hauser L."/>
            <person name="Kyrpides N."/>
            <person name="Mikhailova N."/>
            <person name="Muyzer G."/>
            <person name="Woyke T."/>
        </authorList>
    </citation>
    <scope>NUCLEOTIDE SEQUENCE [LARGE SCALE GENOMIC DNA]</scope>
    <source>
        <strain evidence="1">ASO3-1</strain>
    </source>
</reference>
<dbReference type="Proteomes" id="UP000005496">
    <property type="component" value="Unassembled WGS sequence"/>
</dbReference>
<comment type="caution">
    <text evidence="1">The sequence shown here is derived from an EMBL/GenBank/DDBJ whole genome shotgun (WGS) entry which is preliminary data.</text>
</comment>
<protein>
    <submittedName>
        <fullName evidence="1">Uncharacterized protein</fullName>
    </submittedName>
</protein>
<proteinExistence type="predicted"/>
<dbReference type="EMBL" id="ACJN02000001">
    <property type="protein sequence ID" value="EFI36172.1"/>
    <property type="molecule type" value="Genomic_DNA"/>
</dbReference>
<gene>
    <name evidence="1" type="ORF">Dthio_PD3628</name>
</gene>
<accession>D6SJW9</accession>
<dbReference type="RefSeq" id="WP_008869294.1">
    <property type="nucleotide sequence ID" value="NZ_ACJN02000001.1"/>
</dbReference>
<name>D6SJW9_9BACT</name>